<gene>
    <name evidence="1" type="ORF">PACLA_8A000576</name>
</gene>
<comment type="caution">
    <text evidence="1">The sequence shown here is derived from an EMBL/GenBank/DDBJ whole genome shotgun (WGS) entry which is preliminary data.</text>
</comment>
<reference evidence="1" key="1">
    <citation type="submission" date="2020-04" db="EMBL/GenBank/DDBJ databases">
        <authorList>
            <person name="Alioto T."/>
            <person name="Alioto T."/>
            <person name="Gomez Garrido J."/>
        </authorList>
    </citation>
    <scope>NUCLEOTIDE SEQUENCE</scope>
    <source>
        <strain evidence="1">A484AB</strain>
    </source>
</reference>
<organism evidence="1 2">
    <name type="scientific">Paramuricea clavata</name>
    <name type="common">Red gorgonian</name>
    <name type="synonym">Violescent sea-whip</name>
    <dbReference type="NCBI Taxonomy" id="317549"/>
    <lineage>
        <taxon>Eukaryota</taxon>
        <taxon>Metazoa</taxon>
        <taxon>Cnidaria</taxon>
        <taxon>Anthozoa</taxon>
        <taxon>Octocorallia</taxon>
        <taxon>Malacalcyonacea</taxon>
        <taxon>Plexauridae</taxon>
        <taxon>Paramuricea</taxon>
    </lineage>
</organism>
<sequence>DQCAQLQSDLDNLQSWEKEVLRVTRKKSMIHHDYTLHGKVHSPSQVPGILEYNYHTI</sequence>
<evidence type="ECO:0000313" key="1">
    <source>
        <dbReference type="EMBL" id="CAB4023223.1"/>
    </source>
</evidence>
<keyword evidence="2" id="KW-1185">Reference proteome</keyword>
<dbReference type="AlphaFoldDB" id="A0A7D9L433"/>
<dbReference type="EMBL" id="CACRXK020012377">
    <property type="protein sequence ID" value="CAB4023223.1"/>
    <property type="molecule type" value="Genomic_DNA"/>
</dbReference>
<evidence type="ECO:0000313" key="2">
    <source>
        <dbReference type="Proteomes" id="UP001152795"/>
    </source>
</evidence>
<protein>
    <submittedName>
        <fullName evidence="1">Uncharacterized protein</fullName>
    </submittedName>
</protein>
<dbReference type="Proteomes" id="UP001152795">
    <property type="component" value="Unassembled WGS sequence"/>
</dbReference>
<accession>A0A7D9L433</accession>
<proteinExistence type="predicted"/>
<feature type="non-terminal residue" evidence="1">
    <location>
        <position position="1"/>
    </location>
</feature>
<name>A0A7D9L433_PARCT</name>